<gene>
    <name evidence="3" type="primary">rcsC_220</name>
    <name evidence="3" type="ORF">SDC9_149568</name>
</gene>
<dbReference type="InterPro" id="IPR039420">
    <property type="entry name" value="WalR-like"/>
</dbReference>
<dbReference type="PROSITE" id="PS50110">
    <property type="entry name" value="RESPONSE_REGULATORY"/>
    <property type="match status" value="1"/>
</dbReference>
<dbReference type="InterPro" id="IPR001789">
    <property type="entry name" value="Sig_transdc_resp-reg_receiver"/>
</dbReference>
<dbReference type="GO" id="GO:0006355">
    <property type="term" value="P:regulation of DNA-templated transcription"/>
    <property type="evidence" value="ECO:0007669"/>
    <property type="project" value="TreeGrafter"/>
</dbReference>
<dbReference type="GO" id="GO:0004673">
    <property type="term" value="F:protein histidine kinase activity"/>
    <property type="evidence" value="ECO:0007669"/>
    <property type="project" value="UniProtKB-EC"/>
</dbReference>
<name>A0A645EM44_9ZZZZ</name>
<dbReference type="PANTHER" id="PTHR48111">
    <property type="entry name" value="REGULATOR OF RPOS"/>
    <property type="match status" value="1"/>
</dbReference>
<dbReference type="EC" id="2.7.13.3" evidence="3"/>
<keyword evidence="3" id="KW-0418">Kinase</keyword>
<sequence>MTHILAVDDDPAILSLIQRALAKDGFDTTTVSDPQNVLSLSLNTFDVILLDVMMPGIDGLTLCHEIRDRTDCPILFLTAKTMEEDVIAGLNEGADDYLAKPFGIGELRARVQAHLRREHREKAHILSLGEIRFDLSEKRSPLRRSKSRLPAESMRYANFLPATTGRYFLARRFMKRFLAMTQKGRAAR</sequence>
<dbReference type="GO" id="GO:0032993">
    <property type="term" value="C:protein-DNA complex"/>
    <property type="evidence" value="ECO:0007669"/>
    <property type="project" value="TreeGrafter"/>
</dbReference>
<dbReference type="InterPro" id="IPR011006">
    <property type="entry name" value="CheY-like_superfamily"/>
</dbReference>
<dbReference type="EMBL" id="VSSQ01048295">
    <property type="protein sequence ID" value="MPN02352.1"/>
    <property type="molecule type" value="Genomic_DNA"/>
</dbReference>
<keyword evidence="1" id="KW-0238">DNA-binding</keyword>
<dbReference type="CDD" id="cd17574">
    <property type="entry name" value="REC_OmpR"/>
    <property type="match status" value="1"/>
</dbReference>
<dbReference type="SUPFAM" id="SSF52172">
    <property type="entry name" value="CheY-like"/>
    <property type="match status" value="1"/>
</dbReference>
<dbReference type="GO" id="GO:0005829">
    <property type="term" value="C:cytosol"/>
    <property type="evidence" value="ECO:0007669"/>
    <property type="project" value="TreeGrafter"/>
</dbReference>
<dbReference type="GO" id="GO:0000156">
    <property type="term" value="F:phosphorelay response regulator activity"/>
    <property type="evidence" value="ECO:0007669"/>
    <property type="project" value="TreeGrafter"/>
</dbReference>
<dbReference type="SMART" id="SM00448">
    <property type="entry name" value="REC"/>
    <property type="match status" value="1"/>
</dbReference>
<dbReference type="Pfam" id="PF00072">
    <property type="entry name" value="Response_reg"/>
    <property type="match status" value="1"/>
</dbReference>
<comment type="caution">
    <text evidence="3">The sequence shown here is derived from an EMBL/GenBank/DDBJ whole genome shotgun (WGS) entry which is preliminary data.</text>
</comment>
<dbReference type="PANTHER" id="PTHR48111:SF2">
    <property type="entry name" value="RESPONSE REGULATOR SAER"/>
    <property type="match status" value="1"/>
</dbReference>
<keyword evidence="3" id="KW-0808">Transferase</keyword>
<feature type="domain" description="Response regulatory" evidence="2">
    <location>
        <begin position="3"/>
        <end position="115"/>
    </location>
</feature>
<reference evidence="3" key="1">
    <citation type="submission" date="2019-08" db="EMBL/GenBank/DDBJ databases">
        <authorList>
            <person name="Kucharzyk K."/>
            <person name="Murdoch R.W."/>
            <person name="Higgins S."/>
            <person name="Loffler F."/>
        </authorList>
    </citation>
    <scope>NUCLEOTIDE SEQUENCE</scope>
</reference>
<dbReference type="Gene3D" id="3.40.50.2300">
    <property type="match status" value="1"/>
</dbReference>
<proteinExistence type="predicted"/>
<dbReference type="AlphaFoldDB" id="A0A645EM44"/>
<evidence type="ECO:0000256" key="1">
    <source>
        <dbReference type="ARBA" id="ARBA00023125"/>
    </source>
</evidence>
<evidence type="ECO:0000313" key="3">
    <source>
        <dbReference type="EMBL" id="MPN02352.1"/>
    </source>
</evidence>
<dbReference type="GO" id="GO:0000976">
    <property type="term" value="F:transcription cis-regulatory region binding"/>
    <property type="evidence" value="ECO:0007669"/>
    <property type="project" value="TreeGrafter"/>
</dbReference>
<organism evidence="3">
    <name type="scientific">bioreactor metagenome</name>
    <dbReference type="NCBI Taxonomy" id="1076179"/>
    <lineage>
        <taxon>unclassified sequences</taxon>
        <taxon>metagenomes</taxon>
        <taxon>ecological metagenomes</taxon>
    </lineage>
</organism>
<protein>
    <submittedName>
        <fullName evidence="3">Sensor histidine kinase RcsC</fullName>
        <ecNumber evidence="3">2.7.13.3</ecNumber>
    </submittedName>
</protein>
<accession>A0A645EM44</accession>
<evidence type="ECO:0000259" key="2">
    <source>
        <dbReference type="PROSITE" id="PS50110"/>
    </source>
</evidence>